<dbReference type="Pfam" id="PF07536">
    <property type="entry name" value="HWE_HK"/>
    <property type="match status" value="1"/>
</dbReference>
<reference evidence="11" key="1">
    <citation type="submission" date="2018-09" db="EMBL/GenBank/DDBJ databases">
        <authorList>
            <person name="Tuo L."/>
        </authorList>
    </citation>
    <scope>NUCLEOTIDE SEQUENCE [LARGE SCALE GENOMIC DNA]</scope>
    <source>
        <strain evidence="11">M2BS4Y-1</strain>
    </source>
</reference>
<accession>A0A3A1WNQ2</accession>
<dbReference type="PANTHER" id="PTHR41523">
    <property type="entry name" value="TWO-COMPONENT SYSTEM SENSOR PROTEIN"/>
    <property type="match status" value="1"/>
</dbReference>
<dbReference type="GO" id="GO:0004673">
    <property type="term" value="F:protein histidine kinase activity"/>
    <property type="evidence" value="ECO:0007669"/>
    <property type="project" value="UniProtKB-EC"/>
</dbReference>
<feature type="domain" description="Signal transduction histidine kinase HWE region" evidence="9">
    <location>
        <begin position="380"/>
        <end position="457"/>
    </location>
</feature>
<dbReference type="EC" id="2.7.13.3" evidence="2"/>
<evidence type="ECO:0000256" key="1">
    <source>
        <dbReference type="ARBA" id="ARBA00000085"/>
    </source>
</evidence>
<dbReference type="AlphaFoldDB" id="A0A3A1WNQ2"/>
<dbReference type="RefSeq" id="WP_119538776.1">
    <property type="nucleotide sequence ID" value="NZ_QYRN01000002.1"/>
</dbReference>
<sequence>MSGEATPAAPPGPVRPPPARRPFTLPIRWHLVVFAALVLVPQICLGVCLGGWYSDAENRRLEEQAVAASAAVRDQLDRELESMKAALQALATSPNAAVGDFAALRSQAERLLPQRKAMLSVRDREHRQVLNTLVPPGAPLPDGIDPALAAADERVFETDRSTVSDLFASSITKGLYTAVIVPLSAGDARYAMSMALPPAAVQDILIRTRLPDTWTITVLDAHDRVLARSREQARFLGQPAPARFAQDIAGRRDGMVHSVTGLDGTTQFAAFDTLDASDWRVVVGVPHAVLNAPFRILLVTIAAVALLALGTSAILARLYSLRLEREVTSLQAMAAATGSGRMAERRPGRVRELEAIAAALRASDASLLERNRTRDLLLAELNHRVRNTLSVLLSVVNQTIRSGGDDALARKAAGRVMALSRAHDLLSHAEWSPVAFSDLARRTGEEEGVPLRYEGPEILLRAEAVAPMAQVLHELAVNRRRHGRERVRPVVLRTALEADGVRIAWSLPEAEGRQPYLPGFGLRLVRMCLERQLFGRIERLDADGLEALMPLAFLSGEGMPSEPFAARWHTGAPA</sequence>
<evidence type="ECO:0000256" key="7">
    <source>
        <dbReference type="ARBA" id="ARBA00022840"/>
    </source>
</evidence>
<keyword evidence="6" id="KW-0418">Kinase</keyword>
<feature type="transmembrane region" description="Helical" evidence="8">
    <location>
        <begin position="29"/>
        <end position="53"/>
    </location>
</feature>
<keyword evidence="7" id="KW-0067">ATP-binding</keyword>
<dbReference type="SMART" id="SM00911">
    <property type="entry name" value="HWE_HK"/>
    <property type="match status" value="1"/>
</dbReference>
<feature type="transmembrane region" description="Helical" evidence="8">
    <location>
        <begin position="296"/>
        <end position="316"/>
    </location>
</feature>
<evidence type="ECO:0000256" key="2">
    <source>
        <dbReference type="ARBA" id="ARBA00012438"/>
    </source>
</evidence>
<dbReference type="GO" id="GO:0005524">
    <property type="term" value="F:ATP binding"/>
    <property type="evidence" value="ECO:0007669"/>
    <property type="project" value="UniProtKB-KW"/>
</dbReference>
<keyword evidence="8" id="KW-1133">Transmembrane helix</keyword>
<dbReference type="PANTHER" id="PTHR41523:SF7">
    <property type="entry name" value="HISTIDINE KINASE"/>
    <property type="match status" value="1"/>
</dbReference>
<keyword evidence="3" id="KW-0597">Phosphoprotein</keyword>
<keyword evidence="11" id="KW-1185">Reference proteome</keyword>
<dbReference type="CDD" id="cd18774">
    <property type="entry name" value="PDC2_HK_sensor"/>
    <property type="match status" value="1"/>
</dbReference>
<evidence type="ECO:0000256" key="4">
    <source>
        <dbReference type="ARBA" id="ARBA00022679"/>
    </source>
</evidence>
<keyword evidence="4" id="KW-0808">Transferase</keyword>
<keyword evidence="8" id="KW-0812">Transmembrane</keyword>
<evidence type="ECO:0000256" key="8">
    <source>
        <dbReference type="SAM" id="Phobius"/>
    </source>
</evidence>
<dbReference type="OrthoDB" id="7991996at2"/>
<dbReference type="Proteomes" id="UP000265750">
    <property type="component" value="Unassembled WGS sequence"/>
</dbReference>
<evidence type="ECO:0000313" key="10">
    <source>
        <dbReference type="EMBL" id="RIY02699.1"/>
    </source>
</evidence>
<keyword evidence="5" id="KW-0547">Nucleotide-binding</keyword>
<evidence type="ECO:0000256" key="6">
    <source>
        <dbReference type="ARBA" id="ARBA00022777"/>
    </source>
</evidence>
<protein>
    <recommendedName>
        <fullName evidence="2">histidine kinase</fullName>
        <ecNumber evidence="2">2.7.13.3</ecNumber>
    </recommendedName>
</protein>
<organism evidence="10 11">
    <name type="scientific">Aureimonas flava</name>
    <dbReference type="NCBI Taxonomy" id="2320271"/>
    <lineage>
        <taxon>Bacteria</taxon>
        <taxon>Pseudomonadati</taxon>
        <taxon>Pseudomonadota</taxon>
        <taxon>Alphaproteobacteria</taxon>
        <taxon>Hyphomicrobiales</taxon>
        <taxon>Aurantimonadaceae</taxon>
        <taxon>Aureimonas</taxon>
    </lineage>
</organism>
<gene>
    <name evidence="10" type="ORF">D3218_04915</name>
</gene>
<keyword evidence="8" id="KW-0472">Membrane</keyword>
<evidence type="ECO:0000313" key="11">
    <source>
        <dbReference type="Proteomes" id="UP000265750"/>
    </source>
</evidence>
<dbReference type="EMBL" id="QYRN01000002">
    <property type="protein sequence ID" value="RIY02699.1"/>
    <property type="molecule type" value="Genomic_DNA"/>
</dbReference>
<evidence type="ECO:0000259" key="9">
    <source>
        <dbReference type="SMART" id="SM00911"/>
    </source>
</evidence>
<dbReference type="InterPro" id="IPR011102">
    <property type="entry name" value="Sig_transdc_His_kinase_HWE"/>
</dbReference>
<proteinExistence type="predicted"/>
<evidence type="ECO:0000256" key="3">
    <source>
        <dbReference type="ARBA" id="ARBA00022553"/>
    </source>
</evidence>
<name>A0A3A1WNQ2_9HYPH</name>
<evidence type="ECO:0000256" key="5">
    <source>
        <dbReference type="ARBA" id="ARBA00022741"/>
    </source>
</evidence>
<comment type="catalytic activity">
    <reaction evidence="1">
        <text>ATP + protein L-histidine = ADP + protein N-phospho-L-histidine.</text>
        <dbReference type="EC" id="2.7.13.3"/>
    </reaction>
</comment>
<comment type="caution">
    <text evidence="10">The sequence shown here is derived from an EMBL/GenBank/DDBJ whole genome shotgun (WGS) entry which is preliminary data.</text>
</comment>